<evidence type="ECO:0000256" key="6">
    <source>
        <dbReference type="ARBA" id="ARBA00022630"/>
    </source>
</evidence>
<evidence type="ECO:0000256" key="8">
    <source>
        <dbReference type="ARBA" id="ARBA00022857"/>
    </source>
</evidence>
<comment type="similarity">
    <text evidence="3">Belongs to the lysine N(6)-hydroxylase/L-ornithine N(5)-oxygenase family.</text>
</comment>
<keyword evidence="7" id="KW-0274">FAD</keyword>
<evidence type="ECO:0000256" key="13">
    <source>
        <dbReference type="ARBA" id="ARBA00032493"/>
    </source>
</evidence>
<dbReference type="EC" id="1.14.13.59" evidence="4"/>
<organism evidence="16 17">
    <name type="scientific">Kutzneria viridogrisea</name>
    <dbReference type="NCBI Taxonomy" id="47990"/>
    <lineage>
        <taxon>Bacteria</taxon>
        <taxon>Bacillati</taxon>
        <taxon>Actinomycetota</taxon>
        <taxon>Actinomycetes</taxon>
        <taxon>Pseudonocardiales</taxon>
        <taxon>Pseudonocardiaceae</taxon>
        <taxon>Kutzneria</taxon>
    </lineage>
</organism>
<reference evidence="16 17" key="1">
    <citation type="submission" date="2020-08" db="EMBL/GenBank/DDBJ databases">
        <title>Genomic Encyclopedia of Archaeal and Bacterial Type Strains, Phase II (KMG-II): from individual species to whole genera.</title>
        <authorList>
            <person name="Goeker M."/>
        </authorList>
    </citation>
    <scope>NUCLEOTIDE SEQUENCE [LARGE SCALE GENOMIC DNA]</scope>
    <source>
        <strain evidence="16 17">DSM 43850</strain>
    </source>
</reference>
<dbReference type="GO" id="GO:0016491">
    <property type="term" value="F:oxidoreductase activity"/>
    <property type="evidence" value="ECO:0007669"/>
    <property type="project" value="UniProtKB-KW"/>
</dbReference>
<evidence type="ECO:0000313" key="16">
    <source>
        <dbReference type="EMBL" id="MBA8923638.1"/>
    </source>
</evidence>
<evidence type="ECO:0000256" key="14">
    <source>
        <dbReference type="ARBA" id="ARBA00032738"/>
    </source>
</evidence>
<dbReference type="Gene3D" id="3.50.50.60">
    <property type="entry name" value="FAD/NAD(P)-binding domain"/>
    <property type="match status" value="1"/>
</dbReference>
<accession>A0ABR6B9U1</accession>
<evidence type="ECO:0000256" key="5">
    <source>
        <dbReference type="ARBA" id="ARBA00016406"/>
    </source>
</evidence>
<evidence type="ECO:0000256" key="11">
    <source>
        <dbReference type="ARBA" id="ARBA00029939"/>
    </source>
</evidence>
<keyword evidence="17" id="KW-1185">Reference proteome</keyword>
<evidence type="ECO:0000256" key="3">
    <source>
        <dbReference type="ARBA" id="ARBA00007588"/>
    </source>
</evidence>
<evidence type="ECO:0000313" key="17">
    <source>
        <dbReference type="Proteomes" id="UP000517916"/>
    </source>
</evidence>
<proteinExistence type="inferred from homology"/>
<keyword evidence="6" id="KW-0285">Flavoprotein</keyword>
<keyword evidence="9 16" id="KW-0560">Oxidoreductase</keyword>
<dbReference type="InterPro" id="IPR036188">
    <property type="entry name" value="FAD/NAD-bd_sf"/>
</dbReference>
<evidence type="ECO:0000256" key="12">
    <source>
        <dbReference type="ARBA" id="ARBA00031158"/>
    </source>
</evidence>
<evidence type="ECO:0000256" key="1">
    <source>
        <dbReference type="ARBA" id="ARBA00001974"/>
    </source>
</evidence>
<dbReference type="PANTHER" id="PTHR42802">
    <property type="entry name" value="MONOOXYGENASE"/>
    <property type="match status" value="1"/>
</dbReference>
<dbReference type="InterPro" id="IPR025700">
    <property type="entry name" value="Lys/Orn_oxygenase"/>
</dbReference>
<evidence type="ECO:0000256" key="15">
    <source>
        <dbReference type="ARBA" id="ARBA00048407"/>
    </source>
</evidence>
<dbReference type="PANTHER" id="PTHR42802:SF1">
    <property type="entry name" value="L-ORNITHINE N(5)-MONOOXYGENASE"/>
    <property type="match status" value="1"/>
</dbReference>
<sequence length="65" mass="7272">MQRDYRVVTVPEMRCGIYLQGGTEHTHGLTSSLLSNIVIRTGEITDSIITRRAELNVGERRTVNG</sequence>
<comment type="pathway">
    <text evidence="2">Siderophore biosynthesis.</text>
</comment>
<evidence type="ECO:0000256" key="7">
    <source>
        <dbReference type="ARBA" id="ARBA00022827"/>
    </source>
</evidence>
<evidence type="ECO:0000256" key="10">
    <source>
        <dbReference type="ARBA" id="ARBA00023033"/>
    </source>
</evidence>
<evidence type="ECO:0000256" key="2">
    <source>
        <dbReference type="ARBA" id="ARBA00004924"/>
    </source>
</evidence>
<dbReference type="Proteomes" id="UP000517916">
    <property type="component" value="Unassembled WGS sequence"/>
</dbReference>
<evidence type="ECO:0000256" key="4">
    <source>
        <dbReference type="ARBA" id="ARBA00013076"/>
    </source>
</evidence>
<gene>
    <name evidence="16" type="ORF">BC739_000835</name>
</gene>
<dbReference type="EMBL" id="JACJID010000001">
    <property type="protein sequence ID" value="MBA8923638.1"/>
    <property type="molecule type" value="Genomic_DNA"/>
</dbReference>
<comment type="caution">
    <text evidence="16">The sequence shown here is derived from an EMBL/GenBank/DDBJ whole genome shotgun (WGS) entry which is preliminary data.</text>
</comment>
<keyword evidence="10" id="KW-0503">Monooxygenase</keyword>
<protein>
    <recommendedName>
        <fullName evidence="5">L-lysine N6-monooxygenase MbtG</fullName>
        <ecNumber evidence="4">1.14.13.59</ecNumber>
    </recommendedName>
    <alternativeName>
        <fullName evidence="14">Lysine 6-N-hydroxylase</fullName>
    </alternativeName>
    <alternativeName>
        <fullName evidence="13">Lysine N6-hydroxylase</fullName>
    </alternativeName>
    <alternativeName>
        <fullName evidence="11">Lysine-N-oxygenase</fullName>
    </alternativeName>
    <alternativeName>
        <fullName evidence="12">Mycobactin synthase protein G</fullName>
    </alternativeName>
</protein>
<name>A0ABR6B9U1_9PSEU</name>
<comment type="cofactor">
    <cofactor evidence="1">
        <name>FAD</name>
        <dbReference type="ChEBI" id="CHEBI:57692"/>
    </cofactor>
</comment>
<keyword evidence="8" id="KW-0521">NADP</keyword>
<comment type="catalytic activity">
    <reaction evidence="15">
        <text>L-lysine + NADPH + O2 = N(6)-hydroxy-L-lysine + NADP(+) + H2O</text>
        <dbReference type="Rhea" id="RHEA:23228"/>
        <dbReference type="ChEBI" id="CHEBI:15377"/>
        <dbReference type="ChEBI" id="CHEBI:15379"/>
        <dbReference type="ChEBI" id="CHEBI:32551"/>
        <dbReference type="ChEBI" id="CHEBI:57783"/>
        <dbReference type="ChEBI" id="CHEBI:57820"/>
        <dbReference type="ChEBI" id="CHEBI:58349"/>
        <dbReference type="EC" id="1.14.13.59"/>
    </reaction>
</comment>
<evidence type="ECO:0000256" key="9">
    <source>
        <dbReference type="ARBA" id="ARBA00023002"/>
    </source>
</evidence>